<organism evidence="1 2">
    <name type="scientific">Lyngbya aestuarii BL J</name>
    <dbReference type="NCBI Taxonomy" id="1348334"/>
    <lineage>
        <taxon>Bacteria</taxon>
        <taxon>Bacillati</taxon>
        <taxon>Cyanobacteriota</taxon>
        <taxon>Cyanophyceae</taxon>
        <taxon>Oscillatoriophycideae</taxon>
        <taxon>Oscillatoriales</taxon>
        <taxon>Microcoleaceae</taxon>
        <taxon>Lyngbya</taxon>
    </lineage>
</organism>
<evidence type="ECO:0008006" key="3">
    <source>
        <dbReference type="Google" id="ProtNLM"/>
    </source>
</evidence>
<reference evidence="1 2" key="1">
    <citation type="journal article" date="2013" name="Front. Microbiol.">
        <title>Comparative genomic analyses of the cyanobacterium, Lyngbya aestuarii BL J, a powerful hydrogen producer.</title>
        <authorList>
            <person name="Kothari A."/>
            <person name="Vaughn M."/>
            <person name="Garcia-Pichel F."/>
        </authorList>
    </citation>
    <scope>NUCLEOTIDE SEQUENCE [LARGE SCALE GENOMIC DNA]</scope>
    <source>
        <strain evidence="1 2">BL J</strain>
    </source>
</reference>
<dbReference type="Pfam" id="PF11341">
    <property type="entry name" value="DUF3143"/>
    <property type="match status" value="1"/>
</dbReference>
<dbReference type="RefSeq" id="WP_023066910.1">
    <property type="nucleotide sequence ID" value="NZ_AUZM01000029.1"/>
</dbReference>
<name>U7QG53_9CYAN</name>
<dbReference type="PANTHER" id="PTHR35765">
    <property type="entry name" value="OS05G0569200 PROTEIN"/>
    <property type="match status" value="1"/>
</dbReference>
<evidence type="ECO:0000313" key="2">
    <source>
        <dbReference type="Proteomes" id="UP000017127"/>
    </source>
</evidence>
<dbReference type="OrthoDB" id="487334at2"/>
<dbReference type="InterPro" id="IPR021489">
    <property type="entry name" value="DUF3143"/>
</dbReference>
<dbReference type="PANTHER" id="PTHR35765:SF2">
    <property type="entry name" value="OS05G0569200 PROTEIN"/>
    <property type="match status" value="1"/>
</dbReference>
<proteinExistence type="predicted"/>
<protein>
    <recommendedName>
        <fullName evidence="3">DUF3143 domain-containing protein</fullName>
    </recommendedName>
</protein>
<sequence length="95" mass="11024">MALDNLDLPSPETPLYNHTLPKIEAWLRSQGCQQDSKELNAWFVQTPTWKAQLWLDVEQISVRYIEAGVENQDIQRSFKYSLSRQDIEEAVFTGP</sequence>
<dbReference type="Proteomes" id="UP000017127">
    <property type="component" value="Unassembled WGS sequence"/>
</dbReference>
<accession>U7QG53</accession>
<comment type="caution">
    <text evidence="1">The sequence shown here is derived from an EMBL/GenBank/DDBJ whole genome shotgun (WGS) entry which is preliminary data.</text>
</comment>
<gene>
    <name evidence="1" type="ORF">M595_3136</name>
</gene>
<keyword evidence="2" id="KW-1185">Reference proteome</keyword>
<dbReference type="EMBL" id="AUZM01000029">
    <property type="protein sequence ID" value="ERT06873.1"/>
    <property type="molecule type" value="Genomic_DNA"/>
</dbReference>
<dbReference type="PATRIC" id="fig|1348334.3.peg.3037"/>
<dbReference type="AlphaFoldDB" id="U7QG53"/>
<evidence type="ECO:0000313" key="1">
    <source>
        <dbReference type="EMBL" id="ERT06873.1"/>
    </source>
</evidence>